<dbReference type="STRING" id="411471.SUBVAR_06018"/>
<keyword evidence="1" id="KW-0175">Coiled coil</keyword>
<evidence type="ECO:0000313" key="4">
    <source>
        <dbReference type="Proteomes" id="UP000003438"/>
    </source>
</evidence>
<feature type="transmembrane region" description="Helical" evidence="2">
    <location>
        <begin position="87"/>
        <end position="104"/>
    </location>
</feature>
<feature type="transmembrane region" description="Helical" evidence="2">
    <location>
        <begin position="49"/>
        <end position="67"/>
    </location>
</feature>
<keyword evidence="2" id="KW-0472">Membrane</keyword>
<organism evidence="3 4">
    <name type="scientific">Subdoligranulum variabile DSM 15176</name>
    <dbReference type="NCBI Taxonomy" id="411471"/>
    <lineage>
        <taxon>Bacteria</taxon>
        <taxon>Bacillati</taxon>
        <taxon>Bacillota</taxon>
        <taxon>Clostridia</taxon>
        <taxon>Eubacteriales</taxon>
        <taxon>Oscillospiraceae</taxon>
        <taxon>Subdoligranulum</taxon>
    </lineage>
</organism>
<dbReference type="Proteomes" id="UP000003438">
    <property type="component" value="Unassembled WGS sequence"/>
</dbReference>
<reference evidence="3" key="1">
    <citation type="submission" date="2009-12" db="EMBL/GenBank/DDBJ databases">
        <authorList>
            <person name="Weinstock G."/>
            <person name="Sodergren E."/>
            <person name="Clifton S."/>
            <person name="Fulton L."/>
            <person name="Fulton B."/>
            <person name="Courtney L."/>
            <person name="Fronick C."/>
            <person name="Harrison M."/>
            <person name="Strong C."/>
            <person name="Farmer C."/>
            <person name="Delahaunty K."/>
            <person name="Markovic C."/>
            <person name="Hall O."/>
            <person name="Minx P."/>
            <person name="Tomlinson C."/>
            <person name="Mitreva M."/>
            <person name="Nelson J."/>
            <person name="Hou S."/>
            <person name="Wollam A."/>
            <person name="Pepin K.H."/>
            <person name="Johnson M."/>
            <person name="Bhonagiri V."/>
            <person name="Nash W.E."/>
            <person name="Warren W."/>
            <person name="Chinwalla A."/>
            <person name="Mardis E.R."/>
            <person name="Wilson R.K."/>
        </authorList>
    </citation>
    <scope>NUCLEOTIDE SEQUENCE [LARGE SCALE GENOMIC DNA]</scope>
    <source>
        <strain evidence="3">DSM 15176</strain>
    </source>
</reference>
<evidence type="ECO:0000256" key="1">
    <source>
        <dbReference type="SAM" id="Coils"/>
    </source>
</evidence>
<dbReference type="AlphaFoldDB" id="D1PNU7"/>
<keyword evidence="2" id="KW-0812">Transmembrane</keyword>
<keyword evidence="2" id="KW-1133">Transmembrane helix</keyword>
<dbReference type="EMBL" id="ACBY02000023">
    <property type="protein sequence ID" value="EFB76232.1"/>
    <property type="molecule type" value="Genomic_DNA"/>
</dbReference>
<feature type="transmembrane region" description="Helical" evidence="2">
    <location>
        <begin position="6"/>
        <end position="28"/>
    </location>
</feature>
<protein>
    <submittedName>
        <fullName evidence="3">Uncharacterized protein</fullName>
    </submittedName>
</protein>
<sequence length="156" mass="18418">MENKLMQCIILSAMAILLSMIAIFFSFVRFCFTEQAQWQKKFLKRICSLRYEIFHGAIVGALTIYVFVNWNKCVSMQFFQKFDGNNILFLVWIILIFLLIYEVEGKGIKVAQRKHEQTQQSLDEAKWKYQLDTMLEQVKKQESNANDFHREAKGGQ</sequence>
<evidence type="ECO:0000256" key="2">
    <source>
        <dbReference type="SAM" id="Phobius"/>
    </source>
</evidence>
<accession>D1PNU7</accession>
<comment type="caution">
    <text evidence="3">The sequence shown here is derived from an EMBL/GenBank/DDBJ whole genome shotgun (WGS) entry which is preliminary data.</text>
</comment>
<proteinExistence type="predicted"/>
<gene>
    <name evidence="3" type="ORF">SUBVAR_06018</name>
</gene>
<feature type="coiled-coil region" evidence="1">
    <location>
        <begin position="108"/>
        <end position="151"/>
    </location>
</feature>
<dbReference type="OrthoDB" id="10013842at2"/>
<evidence type="ECO:0000313" key="3">
    <source>
        <dbReference type="EMBL" id="EFB76232.1"/>
    </source>
</evidence>
<keyword evidence="4" id="KW-1185">Reference proteome</keyword>
<name>D1PNU7_9FIRM</name>
<dbReference type="HOGENOM" id="CLU_1685654_0_0_9"/>
<dbReference type="RefSeq" id="WP_007047392.1">
    <property type="nucleotide sequence ID" value="NZ_GG704769.1"/>
</dbReference>